<dbReference type="GO" id="GO:0000978">
    <property type="term" value="F:RNA polymerase II cis-regulatory region sequence-specific DNA binding"/>
    <property type="evidence" value="ECO:0007669"/>
    <property type="project" value="TreeGrafter"/>
</dbReference>
<dbReference type="Pfam" id="PF00172">
    <property type="entry name" value="Zn_clus"/>
    <property type="match status" value="1"/>
</dbReference>
<comment type="subcellular location">
    <subcellularLocation>
        <location evidence="1">Nucleus</location>
    </subcellularLocation>
</comment>
<dbReference type="FunFam" id="4.10.240.10:FF:000009">
    <property type="entry name" value="C6 transcription factor (Gal4)"/>
    <property type="match status" value="1"/>
</dbReference>
<keyword evidence="8" id="KW-0539">Nucleus</keyword>
<name>A0A0D1WX71_9EURO</name>
<dbReference type="HOGENOM" id="CLU_008599_2_0_1"/>
<dbReference type="SUPFAM" id="SSF57701">
    <property type="entry name" value="Zn2/Cys6 DNA-binding domain"/>
    <property type="match status" value="1"/>
</dbReference>
<dbReference type="InterPro" id="IPR001138">
    <property type="entry name" value="Zn2Cys6_DnaBD"/>
</dbReference>
<dbReference type="PROSITE" id="PS00463">
    <property type="entry name" value="ZN2_CY6_FUNGAL_1"/>
    <property type="match status" value="1"/>
</dbReference>
<evidence type="ECO:0000256" key="4">
    <source>
        <dbReference type="ARBA" id="ARBA00023015"/>
    </source>
</evidence>
<dbReference type="InterPro" id="IPR005600">
    <property type="entry name" value="Gal4_dimer_dom"/>
</dbReference>
<dbReference type="GO" id="GO:0005634">
    <property type="term" value="C:nucleus"/>
    <property type="evidence" value="ECO:0007669"/>
    <property type="project" value="UniProtKB-SubCell"/>
</dbReference>
<keyword evidence="3" id="KW-0862">Zinc</keyword>
<dbReference type="CDD" id="cd12148">
    <property type="entry name" value="fungal_TF_MHR"/>
    <property type="match status" value="1"/>
</dbReference>
<evidence type="ECO:0000256" key="2">
    <source>
        <dbReference type="ARBA" id="ARBA00022723"/>
    </source>
</evidence>
<dbReference type="SMART" id="SM00066">
    <property type="entry name" value="GAL4"/>
    <property type="match status" value="1"/>
</dbReference>
<dbReference type="GO" id="GO:0000435">
    <property type="term" value="P:positive regulation of transcription from RNA polymerase II promoter by galactose"/>
    <property type="evidence" value="ECO:0007669"/>
    <property type="project" value="TreeGrafter"/>
</dbReference>
<dbReference type="InterPro" id="IPR036864">
    <property type="entry name" value="Zn2-C6_fun-type_DNA-bd_sf"/>
</dbReference>
<evidence type="ECO:0000256" key="1">
    <source>
        <dbReference type="ARBA" id="ARBA00004123"/>
    </source>
</evidence>
<accession>A0A0D1WX71</accession>
<dbReference type="Pfam" id="PF04082">
    <property type="entry name" value="Fungal_trans"/>
    <property type="match status" value="1"/>
</dbReference>
<dbReference type="PROSITE" id="PS50048">
    <property type="entry name" value="ZN2_CY6_FUNGAL_2"/>
    <property type="match status" value="1"/>
</dbReference>
<dbReference type="PANTHER" id="PTHR47424:SF2">
    <property type="entry name" value="TRANSCRIPTION FACTOR DOMAIN-CONTAINING PROTEIN-RELATED"/>
    <property type="match status" value="1"/>
</dbReference>
<sequence>MLGQMPTMNAPRSSNPALACEACRLKKLRCSKERPTCSACLQSRRPCHYGGKTVRSPLTRAYLTQVERRLLGLETLFAKLLPDVDIDQTLASSGHDTSMPVKAKVCTTSTTPSGVPPHAPPSFTEDGDAGDGTITEAVPYEADGFDWQEEGGSLINSADGMAALSVEPTGASYLGPTAGVVFLRSLLLCIGKPTSPSSADQRGSTSSKELTETTTENRLSQSILSHQVMNRLINAYFAEYHLAYPFVHEATFRAQYHDVIPRPRNRSWKMLLYAILALGAWSINNDQLDGHDHLYRSALSLGGDESMIETANLASVQALVLLSNLSQKCNKPNTGWNFLGLATRMALSLGLHRELPEWNISLLQREMRRRAWWGLFLFDSGASTTFGRAILQPGREAMDVKYVHNVDDERLTPNTVVLPPESSQPTIYSSMKAQSDFHLRSNQLSNRLLSTAGVSPEEALTMHQSLDSWVEALPPYFRQNSTTACQEQWYLFARARLWWRFWNLKIIVSRHILLRRAMKRSENAQMPLGDAVEQKCGDICIDAAHSTIVSIHDFLGQAELTRLVGWYSMYFLFHAALVVAVAIIDNGQSPETVGRCADFELARHIFRDILGGDPLATRCAGILDHILPPESSSNSLPNMEEMHFDFNAIDFSLWPVDPGNLFSSAGWPAVGQGF</sequence>
<keyword evidence="5" id="KW-0238">DNA-binding</keyword>
<keyword evidence="7" id="KW-0804">Transcription</keyword>
<organism evidence="12 13">
    <name type="scientific">Exophiala sideris</name>
    <dbReference type="NCBI Taxonomy" id="1016849"/>
    <lineage>
        <taxon>Eukaryota</taxon>
        <taxon>Fungi</taxon>
        <taxon>Dikarya</taxon>
        <taxon>Ascomycota</taxon>
        <taxon>Pezizomycotina</taxon>
        <taxon>Eurotiomycetes</taxon>
        <taxon>Chaetothyriomycetidae</taxon>
        <taxon>Chaetothyriales</taxon>
        <taxon>Herpotrichiellaceae</taxon>
        <taxon>Exophiala</taxon>
    </lineage>
</organism>
<evidence type="ECO:0000313" key="13">
    <source>
        <dbReference type="Proteomes" id="UP000053599"/>
    </source>
</evidence>
<dbReference type="Pfam" id="PF03902">
    <property type="entry name" value="Gal4_dimer"/>
    <property type="match status" value="1"/>
</dbReference>
<dbReference type="InterPro" id="IPR007219">
    <property type="entry name" value="XnlR_reg_dom"/>
</dbReference>
<dbReference type="Gene3D" id="1.20.5.170">
    <property type="match status" value="1"/>
</dbReference>
<evidence type="ECO:0000313" key="12">
    <source>
        <dbReference type="EMBL" id="KIV79776.1"/>
    </source>
</evidence>
<dbReference type="AlphaFoldDB" id="A0A0D1WX71"/>
<dbReference type="GO" id="GO:0000981">
    <property type="term" value="F:DNA-binding transcription factor activity, RNA polymerase II-specific"/>
    <property type="evidence" value="ECO:0007669"/>
    <property type="project" value="InterPro"/>
</dbReference>
<protein>
    <recommendedName>
        <fullName evidence="11">Zn(2)-C6 fungal-type domain-containing protein</fullName>
    </recommendedName>
</protein>
<evidence type="ECO:0000256" key="9">
    <source>
        <dbReference type="ARBA" id="ARBA00023277"/>
    </source>
</evidence>
<dbReference type="EMBL" id="KN846953">
    <property type="protein sequence ID" value="KIV79776.1"/>
    <property type="molecule type" value="Genomic_DNA"/>
</dbReference>
<dbReference type="OrthoDB" id="2283488at2759"/>
<keyword evidence="6" id="KW-0010">Activator</keyword>
<evidence type="ECO:0000256" key="5">
    <source>
        <dbReference type="ARBA" id="ARBA00023125"/>
    </source>
</evidence>
<keyword evidence="9" id="KW-0119">Carbohydrate metabolism</keyword>
<evidence type="ECO:0000259" key="11">
    <source>
        <dbReference type="PROSITE" id="PS50048"/>
    </source>
</evidence>
<dbReference type="CDD" id="cd00067">
    <property type="entry name" value="GAL4"/>
    <property type="match status" value="1"/>
</dbReference>
<dbReference type="SMART" id="SM00906">
    <property type="entry name" value="Fungal_trans"/>
    <property type="match status" value="1"/>
</dbReference>
<feature type="region of interest" description="Disordered" evidence="10">
    <location>
        <begin position="195"/>
        <end position="216"/>
    </location>
</feature>
<keyword evidence="4" id="KW-0805">Transcription regulation</keyword>
<dbReference type="InterPro" id="IPR051127">
    <property type="entry name" value="Fungal_SecMet_Regulators"/>
</dbReference>
<keyword evidence="2" id="KW-0479">Metal-binding</keyword>
<dbReference type="Gene3D" id="4.10.240.10">
    <property type="entry name" value="Zn(2)-C6 fungal-type DNA-binding domain"/>
    <property type="match status" value="1"/>
</dbReference>
<dbReference type="GO" id="GO:0006351">
    <property type="term" value="P:DNA-templated transcription"/>
    <property type="evidence" value="ECO:0007669"/>
    <property type="project" value="InterPro"/>
</dbReference>
<dbReference type="Proteomes" id="UP000053599">
    <property type="component" value="Unassembled WGS sequence"/>
</dbReference>
<dbReference type="CDD" id="cd14654">
    <property type="entry name" value="ZIP_Gal4"/>
    <property type="match status" value="1"/>
</dbReference>
<evidence type="ECO:0000256" key="7">
    <source>
        <dbReference type="ARBA" id="ARBA00023163"/>
    </source>
</evidence>
<proteinExistence type="predicted"/>
<evidence type="ECO:0000256" key="8">
    <source>
        <dbReference type="ARBA" id="ARBA00023242"/>
    </source>
</evidence>
<gene>
    <name evidence="12" type="ORF">PV11_07322</name>
</gene>
<feature type="domain" description="Zn(2)-C6 fungal-type" evidence="11">
    <location>
        <begin position="19"/>
        <end position="49"/>
    </location>
</feature>
<evidence type="ECO:0000256" key="6">
    <source>
        <dbReference type="ARBA" id="ARBA00023159"/>
    </source>
</evidence>
<evidence type="ECO:0000256" key="3">
    <source>
        <dbReference type="ARBA" id="ARBA00022833"/>
    </source>
</evidence>
<dbReference type="GO" id="GO:0008270">
    <property type="term" value="F:zinc ion binding"/>
    <property type="evidence" value="ECO:0007669"/>
    <property type="project" value="InterPro"/>
</dbReference>
<feature type="region of interest" description="Disordered" evidence="10">
    <location>
        <begin position="107"/>
        <end position="135"/>
    </location>
</feature>
<evidence type="ECO:0000256" key="10">
    <source>
        <dbReference type="SAM" id="MobiDB-lite"/>
    </source>
</evidence>
<feature type="compositionally biased region" description="Low complexity" evidence="10">
    <location>
        <begin position="204"/>
        <end position="216"/>
    </location>
</feature>
<dbReference type="PANTHER" id="PTHR47424">
    <property type="entry name" value="REGULATORY PROTEIN GAL4"/>
    <property type="match status" value="1"/>
</dbReference>
<reference evidence="12 13" key="1">
    <citation type="submission" date="2015-01" db="EMBL/GenBank/DDBJ databases">
        <title>The Genome Sequence of Exophiala sideris CBS121828.</title>
        <authorList>
            <consortium name="The Broad Institute Genomics Platform"/>
            <person name="Cuomo C."/>
            <person name="de Hoog S."/>
            <person name="Gorbushina A."/>
            <person name="Stielow B."/>
            <person name="Teixiera M."/>
            <person name="Abouelleil A."/>
            <person name="Chapman S.B."/>
            <person name="Priest M."/>
            <person name="Young S.K."/>
            <person name="Wortman J."/>
            <person name="Nusbaum C."/>
            <person name="Birren B."/>
        </authorList>
    </citation>
    <scope>NUCLEOTIDE SEQUENCE [LARGE SCALE GENOMIC DNA]</scope>
    <source>
        <strain evidence="12 13">CBS 121828</strain>
    </source>
</reference>